<reference evidence="1 2" key="1">
    <citation type="submission" date="2014-12" db="EMBL/GenBank/DDBJ databases">
        <title>Genome sequence of Flavobacterium anhuiense RCM74.</title>
        <authorList>
            <person name="Kim J.F."/>
            <person name="Song J.Y."/>
            <person name="Kwak M.-J."/>
            <person name="Lee S.-W."/>
        </authorList>
    </citation>
    <scope>NUCLEOTIDE SEQUENCE [LARGE SCALE GENOMIC DNA]</scope>
    <source>
        <strain evidence="1 2">RCM74</strain>
    </source>
</reference>
<sequence>MKKITIFLILIITGCNKNDCSSNEKIRKIETDKILETLLQQKYIENYKDSYTFCISLRKLKINTESLYTDSTKKIKTVKLPRIGPKILENAEINIENILEVNLNREKFFNFNDSISFVEQNNCFLEYTLPEKVSRKVKTISVFQAEKDENFIILSIPVFSEDNKKAYMKIDYYPKRYQYGTSIYLAKTDSVWKVKLSKNYYGTY</sequence>
<dbReference type="PROSITE" id="PS51257">
    <property type="entry name" value="PROKAR_LIPOPROTEIN"/>
    <property type="match status" value="1"/>
</dbReference>
<dbReference type="RefSeq" id="WP_129748568.1">
    <property type="nucleotide sequence ID" value="NZ_JUIV01000019.1"/>
</dbReference>
<accession>A0A444VTT3</accession>
<evidence type="ECO:0008006" key="3">
    <source>
        <dbReference type="Google" id="ProtNLM"/>
    </source>
</evidence>
<dbReference type="AlphaFoldDB" id="A0A444VTT3"/>
<proteinExistence type="predicted"/>
<gene>
    <name evidence="1" type="ORF">NU08_3836</name>
</gene>
<dbReference type="OrthoDB" id="714084at2"/>
<comment type="caution">
    <text evidence="1">The sequence shown here is derived from an EMBL/GenBank/DDBJ whole genome shotgun (WGS) entry which is preliminary data.</text>
</comment>
<dbReference type="EMBL" id="JUIV01000019">
    <property type="protein sequence ID" value="RYJ37082.1"/>
    <property type="molecule type" value="Genomic_DNA"/>
</dbReference>
<evidence type="ECO:0000313" key="1">
    <source>
        <dbReference type="EMBL" id="RYJ37082.1"/>
    </source>
</evidence>
<evidence type="ECO:0000313" key="2">
    <source>
        <dbReference type="Proteomes" id="UP000290433"/>
    </source>
</evidence>
<organism evidence="1 2">
    <name type="scientific">Flavobacterium anhuiense</name>
    <dbReference type="NCBI Taxonomy" id="459526"/>
    <lineage>
        <taxon>Bacteria</taxon>
        <taxon>Pseudomonadati</taxon>
        <taxon>Bacteroidota</taxon>
        <taxon>Flavobacteriia</taxon>
        <taxon>Flavobacteriales</taxon>
        <taxon>Flavobacteriaceae</taxon>
        <taxon>Flavobacterium</taxon>
    </lineage>
</organism>
<name>A0A444VTT3_9FLAO</name>
<protein>
    <recommendedName>
        <fullName evidence="3">Lipoprotein</fullName>
    </recommendedName>
</protein>
<dbReference type="Proteomes" id="UP000290433">
    <property type="component" value="Unassembled WGS sequence"/>
</dbReference>